<evidence type="ECO:0000256" key="21">
    <source>
        <dbReference type="ARBA" id="ARBA00023316"/>
    </source>
</evidence>
<keyword evidence="9" id="KW-0645">Protease</keyword>
<name>A0A414HX78_9FIRM</name>
<evidence type="ECO:0000256" key="1">
    <source>
        <dbReference type="ARBA" id="ARBA00002624"/>
    </source>
</evidence>
<feature type="domain" description="Penicillin-binding protein transpeptidase" evidence="27">
    <location>
        <begin position="445"/>
        <end position="677"/>
    </location>
</feature>
<dbReference type="GO" id="GO:0006508">
    <property type="term" value="P:proteolysis"/>
    <property type="evidence" value="ECO:0007669"/>
    <property type="project" value="UniProtKB-KW"/>
</dbReference>
<dbReference type="GO" id="GO:0005886">
    <property type="term" value="C:plasma membrane"/>
    <property type="evidence" value="ECO:0007669"/>
    <property type="project" value="UniProtKB-SubCell"/>
</dbReference>
<evidence type="ECO:0000256" key="4">
    <source>
        <dbReference type="ARBA" id="ARBA00007090"/>
    </source>
</evidence>
<dbReference type="GO" id="GO:0071555">
    <property type="term" value="P:cell wall organization"/>
    <property type="evidence" value="ECO:0007669"/>
    <property type="project" value="UniProtKB-KW"/>
</dbReference>
<keyword evidence="20" id="KW-0511">Multifunctional enzyme</keyword>
<keyword evidence="11 29" id="KW-0808">Transferase</keyword>
<dbReference type="GO" id="GO:0008658">
    <property type="term" value="F:penicillin binding"/>
    <property type="evidence" value="ECO:0007669"/>
    <property type="project" value="InterPro"/>
</dbReference>
<evidence type="ECO:0000256" key="23">
    <source>
        <dbReference type="ARBA" id="ARBA00044770"/>
    </source>
</evidence>
<dbReference type="SUPFAM" id="SSF53955">
    <property type="entry name" value="Lysozyme-like"/>
    <property type="match status" value="1"/>
</dbReference>
<keyword evidence="17" id="KW-1133">Transmembrane helix</keyword>
<dbReference type="AlphaFoldDB" id="A0A414HX78"/>
<gene>
    <name evidence="29" type="ORF">DW775_10265</name>
</gene>
<keyword evidence="12" id="KW-0812">Transmembrane</keyword>
<feature type="compositionally biased region" description="Low complexity" evidence="26">
    <location>
        <begin position="910"/>
        <end position="925"/>
    </location>
</feature>
<organism evidence="29 30">
    <name type="scientific">Agathobacter rectalis</name>
    <dbReference type="NCBI Taxonomy" id="39491"/>
    <lineage>
        <taxon>Bacteria</taxon>
        <taxon>Bacillati</taxon>
        <taxon>Bacillota</taxon>
        <taxon>Clostridia</taxon>
        <taxon>Lachnospirales</taxon>
        <taxon>Lachnospiraceae</taxon>
        <taxon>Agathobacter</taxon>
    </lineage>
</organism>
<dbReference type="Pfam" id="PF00912">
    <property type="entry name" value="Transgly"/>
    <property type="match status" value="1"/>
</dbReference>
<keyword evidence="19" id="KW-0046">Antibiotic resistance</keyword>
<dbReference type="GO" id="GO:0009252">
    <property type="term" value="P:peptidoglycan biosynthetic process"/>
    <property type="evidence" value="ECO:0007669"/>
    <property type="project" value="UniProtKB-UniPathway"/>
</dbReference>
<keyword evidence="13" id="KW-0378">Hydrolase</keyword>
<proteinExistence type="inferred from homology"/>
<keyword evidence="18" id="KW-0472">Membrane</keyword>
<evidence type="ECO:0000256" key="5">
    <source>
        <dbReference type="ARBA" id="ARBA00007739"/>
    </source>
</evidence>
<keyword evidence="10" id="KW-0328">Glycosyltransferase</keyword>
<dbReference type="SUPFAM" id="SSF56601">
    <property type="entry name" value="beta-lactamase/transpeptidase-like"/>
    <property type="match status" value="1"/>
</dbReference>
<comment type="pathway">
    <text evidence="3">Cell wall biogenesis; peptidoglycan biosynthesis.</text>
</comment>
<comment type="catalytic activity">
    <reaction evidence="22">
        <text>Preferential cleavage: (Ac)2-L-Lys-D-Ala-|-D-Ala. Also transpeptidation of peptidyl-alanyl moieties that are N-acyl substituents of D-alanine.</text>
        <dbReference type="EC" id="3.4.16.4"/>
    </reaction>
</comment>
<comment type="subcellular location">
    <subcellularLocation>
        <location evidence="2">Cell membrane</location>
        <topology evidence="2">Single-pass type II membrane protein</topology>
    </subcellularLocation>
</comment>
<dbReference type="Gene3D" id="3.40.710.10">
    <property type="entry name" value="DD-peptidase/beta-lactamase superfamily"/>
    <property type="match status" value="1"/>
</dbReference>
<keyword evidence="16" id="KW-0573">Peptidoglycan synthesis</keyword>
<dbReference type="Gene3D" id="1.10.3810.10">
    <property type="entry name" value="Biosynthetic peptidoglycan transglycosylase-like"/>
    <property type="match status" value="1"/>
</dbReference>
<evidence type="ECO:0000313" key="30">
    <source>
        <dbReference type="Proteomes" id="UP000284835"/>
    </source>
</evidence>
<dbReference type="GO" id="GO:0008955">
    <property type="term" value="F:peptidoglycan glycosyltransferase activity"/>
    <property type="evidence" value="ECO:0007669"/>
    <property type="project" value="UniProtKB-EC"/>
</dbReference>
<comment type="pathway">
    <text evidence="25">Glycan biosynthesis.</text>
</comment>
<dbReference type="UniPathway" id="UPA00219"/>
<evidence type="ECO:0000256" key="26">
    <source>
        <dbReference type="SAM" id="MobiDB-lite"/>
    </source>
</evidence>
<feature type="compositionally biased region" description="Low complexity" evidence="26">
    <location>
        <begin position="840"/>
        <end position="865"/>
    </location>
</feature>
<dbReference type="Proteomes" id="UP000284835">
    <property type="component" value="Unassembled WGS sequence"/>
</dbReference>
<dbReference type="InterPro" id="IPR036950">
    <property type="entry name" value="PBP_transglycosylase"/>
</dbReference>
<comment type="function">
    <text evidence="1">Cell wall formation. Synthesis of cross-linked peptidoglycan from the lipid intermediates. The enzyme has a penicillin-insensitive transglycosylase N-terminal domain (formation of linear glycan strands) and a penicillin-sensitive transpeptidase C-terminal domain (cross-linking of the peptide subunits).</text>
</comment>
<comment type="caution">
    <text evidence="29">The sequence shown here is derived from an EMBL/GenBank/DDBJ whole genome shotgun (WGS) entry which is preliminary data.</text>
</comment>
<dbReference type="InterPro" id="IPR023346">
    <property type="entry name" value="Lysozyme-like_dom_sf"/>
</dbReference>
<evidence type="ECO:0000256" key="24">
    <source>
        <dbReference type="ARBA" id="ARBA00049902"/>
    </source>
</evidence>
<evidence type="ECO:0000256" key="14">
    <source>
        <dbReference type="ARBA" id="ARBA00022960"/>
    </source>
</evidence>
<evidence type="ECO:0000256" key="16">
    <source>
        <dbReference type="ARBA" id="ARBA00022984"/>
    </source>
</evidence>
<dbReference type="InterPro" id="IPR001460">
    <property type="entry name" value="PCN-bd_Tpept"/>
</dbReference>
<reference evidence="29 30" key="1">
    <citation type="submission" date="2018-08" db="EMBL/GenBank/DDBJ databases">
        <title>A genome reference for cultivated species of the human gut microbiota.</title>
        <authorList>
            <person name="Zou Y."/>
            <person name="Xue W."/>
            <person name="Luo G."/>
        </authorList>
    </citation>
    <scope>NUCLEOTIDE SEQUENCE [LARGE SCALE GENOMIC DNA]</scope>
    <source>
        <strain evidence="29 30">AM30-13AC</strain>
    </source>
</reference>
<evidence type="ECO:0000259" key="28">
    <source>
        <dbReference type="Pfam" id="PF00912"/>
    </source>
</evidence>
<evidence type="ECO:0000256" key="20">
    <source>
        <dbReference type="ARBA" id="ARBA00023268"/>
    </source>
</evidence>
<evidence type="ECO:0000313" key="29">
    <source>
        <dbReference type="EMBL" id="RHD93271.1"/>
    </source>
</evidence>
<feature type="compositionally biased region" description="Gly residues" evidence="26">
    <location>
        <begin position="866"/>
        <end position="909"/>
    </location>
</feature>
<dbReference type="FunFam" id="1.10.3810.10:FF:000001">
    <property type="entry name" value="Penicillin-binding protein 1A"/>
    <property type="match status" value="1"/>
</dbReference>
<evidence type="ECO:0000256" key="2">
    <source>
        <dbReference type="ARBA" id="ARBA00004401"/>
    </source>
</evidence>
<dbReference type="RefSeq" id="WP_118084092.1">
    <property type="nucleotide sequence ID" value="NZ_QSJS01000013.1"/>
</dbReference>
<evidence type="ECO:0000256" key="10">
    <source>
        <dbReference type="ARBA" id="ARBA00022676"/>
    </source>
</evidence>
<dbReference type="InterPro" id="IPR012338">
    <property type="entry name" value="Beta-lactam/transpept-like"/>
</dbReference>
<evidence type="ECO:0000259" key="27">
    <source>
        <dbReference type="Pfam" id="PF00905"/>
    </source>
</evidence>
<evidence type="ECO:0000256" key="19">
    <source>
        <dbReference type="ARBA" id="ARBA00023251"/>
    </source>
</evidence>
<evidence type="ECO:0000256" key="15">
    <source>
        <dbReference type="ARBA" id="ARBA00022968"/>
    </source>
</evidence>
<comment type="catalytic activity">
    <reaction evidence="24">
        <text>[GlcNAc-(1-&gt;4)-Mur2Ac(oyl-L-Ala-gamma-D-Glu-L-Lys-D-Ala-D-Ala)](n)-di-trans,octa-cis-undecaprenyl diphosphate + beta-D-GlcNAc-(1-&gt;4)-Mur2Ac(oyl-L-Ala-gamma-D-Glu-L-Lys-D-Ala-D-Ala)-di-trans,octa-cis-undecaprenyl diphosphate = [GlcNAc-(1-&gt;4)-Mur2Ac(oyl-L-Ala-gamma-D-Glu-L-Lys-D-Ala-D-Ala)](n+1)-di-trans,octa-cis-undecaprenyl diphosphate + di-trans,octa-cis-undecaprenyl diphosphate + H(+)</text>
        <dbReference type="Rhea" id="RHEA:23708"/>
        <dbReference type="Rhea" id="RHEA-COMP:9602"/>
        <dbReference type="Rhea" id="RHEA-COMP:9603"/>
        <dbReference type="ChEBI" id="CHEBI:15378"/>
        <dbReference type="ChEBI" id="CHEBI:58405"/>
        <dbReference type="ChEBI" id="CHEBI:60033"/>
        <dbReference type="ChEBI" id="CHEBI:78435"/>
        <dbReference type="EC" id="2.4.99.28"/>
    </reaction>
</comment>
<keyword evidence="15" id="KW-0735">Signal-anchor</keyword>
<dbReference type="GO" id="GO:0008360">
    <property type="term" value="P:regulation of cell shape"/>
    <property type="evidence" value="ECO:0007669"/>
    <property type="project" value="UniProtKB-KW"/>
</dbReference>
<evidence type="ECO:0000256" key="25">
    <source>
        <dbReference type="ARBA" id="ARBA00060592"/>
    </source>
</evidence>
<evidence type="ECO:0000256" key="13">
    <source>
        <dbReference type="ARBA" id="ARBA00022801"/>
    </source>
</evidence>
<keyword evidence="21" id="KW-0961">Cell wall biogenesis/degradation</keyword>
<evidence type="ECO:0000256" key="9">
    <source>
        <dbReference type="ARBA" id="ARBA00022670"/>
    </source>
</evidence>
<evidence type="ECO:0000256" key="7">
    <source>
        <dbReference type="ARBA" id="ARBA00018638"/>
    </source>
</evidence>
<dbReference type="InterPro" id="IPR001264">
    <property type="entry name" value="Glyco_trans_51"/>
</dbReference>
<dbReference type="GO" id="GO:0046677">
    <property type="term" value="P:response to antibiotic"/>
    <property type="evidence" value="ECO:0007669"/>
    <property type="project" value="UniProtKB-KW"/>
</dbReference>
<evidence type="ECO:0000256" key="12">
    <source>
        <dbReference type="ARBA" id="ARBA00022692"/>
    </source>
</evidence>
<evidence type="ECO:0000256" key="11">
    <source>
        <dbReference type="ARBA" id="ARBA00022679"/>
    </source>
</evidence>
<keyword evidence="8" id="KW-0121">Carboxypeptidase</keyword>
<dbReference type="EMBL" id="QSJS01000013">
    <property type="protein sequence ID" value="RHD93271.1"/>
    <property type="molecule type" value="Genomic_DNA"/>
</dbReference>
<comment type="similarity">
    <text evidence="5">In the N-terminal section; belongs to the glycosyltransferase 51 family.</text>
</comment>
<dbReference type="InterPro" id="IPR050396">
    <property type="entry name" value="Glycosyltr_51/Transpeptidase"/>
</dbReference>
<feature type="domain" description="Glycosyl transferase family 51" evidence="28">
    <location>
        <begin position="83"/>
        <end position="267"/>
    </location>
</feature>
<evidence type="ECO:0000256" key="17">
    <source>
        <dbReference type="ARBA" id="ARBA00022989"/>
    </source>
</evidence>
<comment type="similarity">
    <text evidence="4">In the C-terminal section; belongs to the transpeptidase family.</text>
</comment>
<dbReference type="PANTHER" id="PTHR32282">
    <property type="entry name" value="BINDING PROTEIN TRANSPEPTIDASE, PUTATIVE-RELATED"/>
    <property type="match status" value="1"/>
</dbReference>
<evidence type="ECO:0000256" key="3">
    <source>
        <dbReference type="ARBA" id="ARBA00004752"/>
    </source>
</evidence>
<dbReference type="Pfam" id="PF00905">
    <property type="entry name" value="Transpeptidase"/>
    <property type="match status" value="1"/>
</dbReference>
<evidence type="ECO:0000256" key="8">
    <source>
        <dbReference type="ARBA" id="ARBA00022645"/>
    </source>
</evidence>
<dbReference type="GO" id="GO:0009002">
    <property type="term" value="F:serine-type D-Ala-D-Ala carboxypeptidase activity"/>
    <property type="evidence" value="ECO:0007669"/>
    <property type="project" value="UniProtKB-EC"/>
</dbReference>
<feature type="region of interest" description="Disordered" evidence="26">
    <location>
        <begin position="838"/>
        <end position="925"/>
    </location>
</feature>
<keyword evidence="14" id="KW-0133">Cell shape</keyword>
<dbReference type="PANTHER" id="PTHR32282:SF33">
    <property type="entry name" value="PEPTIDOGLYCAN GLYCOSYLTRANSFERASE"/>
    <property type="match status" value="1"/>
</dbReference>
<dbReference type="EC" id="3.4.16.4" evidence="6"/>
<dbReference type="EC" id="2.4.99.28" evidence="23"/>
<evidence type="ECO:0000256" key="6">
    <source>
        <dbReference type="ARBA" id="ARBA00012448"/>
    </source>
</evidence>
<evidence type="ECO:0000256" key="18">
    <source>
        <dbReference type="ARBA" id="ARBA00023136"/>
    </source>
</evidence>
<accession>A0A414HX78</accession>
<evidence type="ECO:0000256" key="22">
    <source>
        <dbReference type="ARBA" id="ARBA00034000"/>
    </source>
</evidence>
<sequence length="925" mass="98552">MNYGKKATMQLLRKYDNKSSKVKNKFKLIVLKILLVVVIVAGAAGISSGIGVMKGIIDSAPDISKIDVTPTGYSTTVLAANGEETATLVGQGANRQYVTIDEIPLDLQHAFVAIEDERFYDHNGIDLHGIGRAFISGLSKGRFSEGASTITQQLIKNNVLTSWTSETSFVEKLQRKIQEQYLALELEKQVNDKDWILENYMNSVNLGANTLGVQAASKKYFNKDVSELTLSEASVIAGITQNPSGYNPITHPDKNAKRREKVLNNMKDQGYISKAQYDEAMADDVYSRIAEYNTTGSGSVNTYFIDALIDNVFDDLTAAGYSETEAYKLIYKGGLTIKSTQDLTMQTICDEEANNPSNYPSDAKYSFQLSFEVKKADGSYKTYTNQTMLSFYKKKTNNDDFSINYSSPDECNAAIAQYEQDVLEEGDSIVEGSEAVNITLEPQVAMTVIDQSTGEVKALVGGRGDKSGNRTWNRATDTCRQPGSTFKIIGCYAAALDAGGKTLASVQDDAPFTVGSKTFNNYDKSFGGFTSIRWAITKSINIVTVKTLQDIGVDLGYKYAEDFGISTLTDSDKNLSLALGGLTKGVTNLELTGAYATIANGGVYLEPKFYTQVLDHDGNVLLDKTTTQDTRTVIKDTTAWLLTDAMKDVLTQGTGKLARFDSQIAQAGKSGTTTSNRDCLWAGYTPYYTCVVWGGYDDNSKQSGKLTSYPKNIWRNAMSRIHEGLETKDFVQPDGITNTTVCSKSGLVPLEGTCDNDPRGSMLTTEYFDTDTVPTDSCDHHVALEICADSGAIAGPYCPNKTSKVFITGAVSGSPEYEFMADDTFMNTVCTLHDATSLINSSPTTTDPTNSGTTPGSTDGTAAGAQTGGAGTGTAAGSGAGTGGSGTGTGGSGSGGSGAGASGTGGSGSGSTDTGSSGSSGNTHR</sequence>
<protein>
    <recommendedName>
        <fullName evidence="7">Penicillin-binding protein 1A</fullName>
        <ecNumber evidence="23">2.4.99.28</ecNumber>
        <ecNumber evidence="6">3.4.16.4</ecNumber>
    </recommendedName>
</protein>